<dbReference type="EMBL" id="FAOZ01000020">
    <property type="protein sequence ID" value="CUU58540.1"/>
    <property type="molecule type" value="Genomic_DNA"/>
</dbReference>
<evidence type="ECO:0000313" key="3">
    <source>
        <dbReference type="Proteomes" id="UP000198802"/>
    </source>
</evidence>
<evidence type="ECO:0000256" key="1">
    <source>
        <dbReference type="SAM" id="MobiDB-lite"/>
    </source>
</evidence>
<sequence>MVRRSPGRRRAAEHGRGPVDSFVGTTVGTIGRTAADTAAAAETAVARIPVAGKVRAVHPWASSVRRIQPADRRLPGMSALPDRDVTIGDLTAESGEMSVARQHAGPVTHAGGAVEIAAS</sequence>
<proteinExistence type="predicted"/>
<keyword evidence="3" id="KW-1185">Reference proteome</keyword>
<gene>
    <name evidence="2" type="ORF">Ga0074812_12038</name>
</gene>
<organism evidence="2 3">
    <name type="scientific">Parafrankia irregularis</name>
    <dbReference type="NCBI Taxonomy" id="795642"/>
    <lineage>
        <taxon>Bacteria</taxon>
        <taxon>Bacillati</taxon>
        <taxon>Actinomycetota</taxon>
        <taxon>Actinomycetes</taxon>
        <taxon>Frankiales</taxon>
        <taxon>Frankiaceae</taxon>
        <taxon>Parafrankia</taxon>
    </lineage>
</organism>
<evidence type="ECO:0000313" key="2">
    <source>
        <dbReference type="EMBL" id="CUU58540.1"/>
    </source>
</evidence>
<feature type="region of interest" description="Disordered" evidence="1">
    <location>
        <begin position="1"/>
        <end position="24"/>
    </location>
</feature>
<reference evidence="3" key="1">
    <citation type="submission" date="2015-11" db="EMBL/GenBank/DDBJ databases">
        <authorList>
            <person name="Varghese N."/>
        </authorList>
    </citation>
    <scope>NUCLEOTIDE SEQUENCE [LARGE SCALE GENOMIC DNA]</scope>
    <source>
        <strain evidence="3">DSM 45899</strain>
    </source>
</reference>
<name>A0A0S4QUL7_9ACTN</name>
<dbReference type="AlphaFoldDB" id="A0A0S4QUL7"/>
<protein>
    <submittedName>
        <fullName evidence="2">Uncharacterized protein</fullName>
    </submittedName>
</protein>
<dbReference type="Proteomes" id="UP000198802">
    <property type="component" value="Unassembled WGS sequence"/>
</dbReference>
<accession>A0A0S4QUL7</accession>